<reference evidence="2 3" key="1">
    <citation type="submission" date="2018-06" db="EMBL/GenBank/DDBJ databases">
        <authorList>
            <consortium name="Pathogen Informatics"/>
            <person name="Doyle S."/>
        </authorList>
    </citation>
    <scope>NUCLEOTIDE SEQUENCE [LARGE SCALE GENOMIC DNA]</scope>
    <source>
        <strain evidence="2 3">NCTC12278</strain>
    </source>
</reference>
<name>A0A2X3VHB8_9STRE</name>
<organism evidence="2 3">
    <name type="scientific">Streptococcus ferus</name>
    <dbReference type="NCBI Taxonomy" id="1345"/>
    <lineage>
        <taxon>Bacteria</taxon>
        <taxon>Bacillati</taxon>
        <taxon>Bacillota</taxon>
        <taxon>Bacilli</taxon>
        <taxon>Lactobacillales</taxon>
        <taxon>Streptococcaceae</taxon>
        <taxon>Streptococcus</taxon>
    </lineage>
</organism>
<dbReference type="InterPro" id="IPR013096">
    <property type="entry name" value="Cupin_2"/>
</dbReference>
<dbReference type="STRING" id="1123303.GCA_000372425_00790"/>
<dbReference type="PANTHER" id="PTHR37694:SF1">
    <property type="entry name" value="SLR8022 PROTEIN"/>
    <property type="match status" value="1"/>
</dbReference>
<proteinExistence type="predicted"/>
<gene>
    <name evidence="2" type="ORF">NCTC12278_01269</name>
</gene>
<accession>A0A2X3VHB8</accession>
<evidence type="ECO:0000313" key="3">
    <source>
        <dbReference type="Proteomes" id="UP000249495"/>
    </source>
</evidence>
<evidence type="ECO:0000259" key="1">
    <source>
        <dbReference type="Pfam" id="PF07883"/>
    </source>
</evidence>
<feature type="domain" description="Cupin type-2" evidence="1">
    <location>
        <begin position="41"/>
        <end position="107"/>
    </location>
</feature>
<dbReference type="SUPFAM" id="SSF51182">
    <property type="entry name" value="RmlC-like cupins"/>
    <property type="match status" value="1"/>
</dbReference>
<dbReference type="KEGG" id="sfer:NCTC12278_01269"/>
<keyword evidence="3" id="KW-1185">Reference proteome</keyword>
<dbReference type="EMBL" id="LS483343">
    <property type="protein sequence ID" value="SQF40694.1"/>
    <property type="molecule type" value="Genomic_DNA"/>
</dbReference>
<protein>
    <submittedName>
        <fullName evidence="2">Cupin domain-containing protein</fullName>
    </submittedName>
</protein>
<dbReference type="Proteomes" id="UP000249495">
    <property type="component" value="Chromosome 1"/>
</dbReference>
<dbReference type="Gene3D" id="2.60.120.10">
    <property type="entry name" value="Jelly Rolls"/>
    <property type="match status" value="1"/>
</dbReference>
<dbReference type="AlphaFoldDB" id="A0A2X3VHB8"/>
<dbReference type="OrthoDB" id="9793184at2"/>
<dbReference type="RefSeq" id="WP_018030118.1">
    <property type="nucleotide sequence ID" value="NZ_LS483343.1"/>
</dbReference>
<evidence type="ECO:0000313" key="2">
    <source>
        <dbReference type="EMBL" id="SQF40694.1"/>
    </source>
</evidence>
<dbReference type="CDD" id="cd02230">
    <property type="entry name" value="cupin_HP0902-like"/>
    <property type="match status" value="1"/>
</dbReference>
<dbReference type="InterPro" id="IPR014710">
    <property type="entry name" value="RmlC-like_jellyroll"/>
</dbReference>
<dbReference type="PANTHER" id="PTHR37694">
    <property type="entry name" value="SLR8022 PROTEIN"/>
    <property type="match status" value="1"/>
</dbReference>
<dbReference type="Pfam" id="PF07883">
    <property type="entry name" value="Cupin_2"/>
    <property type="match status" value="1"/>
</dbReference>
<sequence>MAYIDKIPHKQVLDLTKEISIEEEQILSKTLVQRQDLGITLFSLDKNQEIAKHTSPGDAMVTVLSGVAEITIDQAVFEVAEGQTILMPAEIPHSLYAKEAFQMLLIVVKPEVKHDC</sequence>
<dbReference type="InterPro" id="IPR011051">
    <property type="entry name" value="RmlC_Cupin_sf"/>
</dbReference>